<evidence type="ECO:0000313" key="2">
    <source>
        <dbReference type="WBParaSite" id="RSKR_0000371100.1"/>
    </source>
</evidence>
<dbReference type="Proteomes" id="UP000095286">
    <property type="component" value="Unplaced"/>
</dbReference>
<dbReference type="WBParaSite" id="RSKR_0000371100.1">
    <property type="protein sequence ID" value="RSKR_0000371100.1"/>
    <property type="gene ID" value="RSKR_0000371100"/>
</dbReference>
<reference evidence="2" key="1">
    <citation type="submission" date="2016-11" db="UniProtKB">
        <authorList>
            <consortium name="WormBaseParasite"/>
        </authorList>
    </citation>
    <scope>IDENTIFICATION</scope>
    <source>
        <strain evidence="2">KR3021</strain>
    </source>
</reference>
<organism evidence="1 2">
    <name type="scientific">Rhabditophanes sp. KR3021</name>
    <dbReference type="NCBI Taxonomy" id="114890"/>
    <lineage>
        <taxon>Eukaryota</taxon>
        <taxon>Metazoa</taxon>
        <taxon>Ecdysozoa</taxon>
        <taxon>Nematoda</taxon>
        <taxon>Chromadorea</taxon>
        <taxon>Rhabditida</taxon>
        <taxon>Tylenchina</taxon>
        <taxon>Panagrolaimomorpha</taxon>
        <taxon>Strongyloidoidea</taxon>
        <taxon>Alloionematidae</taxon>
        <taxon>Rhabditophanes</taxon>
    </lineage>
</organism>
<evidence type="ECO:0000313" key="1">
    <source>
        <dbReference type="Proteomes" id="UP000095286"/>
    </source>
</evidence>
<sequence length="561" mass="63287">MVSNSSNNEDKRDVLITDSTNSLNVKVQVPEGEDSRFINWRKLWSFSGPGLLMSIAYLDPGNIESDLQSGAMAQYKLLWILLSAHILGLTLQRLAARVGVVTGQHMAEICYNYYPRAPRWILWIMVEIAIIASDMQEVIGTAIALYLLSNKHIPLWAGVLITILDTFTFLFLDKYGVRKFEAFFGFLISIMACTFGYQFFYSLPPAGETLAGIYTPWCVDCNSEQILQGVSIIGAVVMPHNFYLHSALVKSRQIDRTNKAKIKEANKYFFIDSAFSLAVSFVINVFVMCVFGKGLYGKTNADIYGECQRKSNDLPDFYRDVFPNNADPAISDIYHAGIFLGCSVGVFALYIWAVGIIASGQSSTMTGTYAGQFAMEGFLQIRISRWKRILITRSLAILPTIIVTIFSKGVDHITGLNDLLNCVMIIQLPFAIFPLMTFAADKKLMGSFIMCKTQKVIAMIISVVIIVINYYFLYEYLSDKLGTIWYWWTIVAFGATFYTLCGAYVIVYCMMAFRIIKHENCGPLFKRTFPLPQYNAYSTPWSNLPITDNHHINNGFNEDKN</sequence>
<accession>A0AC35TSF5</accession>
<protein>
    <submittedName>
        <fullName evidence="2">Protein Malvolio</fullName>
    </submittedName>
</protein>
<name>A0AC35TSF5_9BILA</name>
<proteinExistence type="predicted"/>